<evidence type="ECO:0000256" key="1">
    <source>
        <dbReference type="SAM" id="MobiDB-lite"/>
    </source>
</evidence>
<evidence type="ECO:0000313" key="3">
    <source>
        <dbReference type="Proteomes" id="UP000242861"/>
    </source>
</evidence>
<sequence length="61" mass="7015">MHRDTHTKPQRQDLAALLEQTRQAVERYRRLHPDWQPRAKASSATRQGEAVANAVHDTQQG</sequence>
<accession>A0A2I0CP08</accession>
<comment type="caution">
    <text evidence="2">The sequence shown here is derived from an EMBL/GenBank/DDBJ whole genome shotgun (WGS) entry which is preliminary data.</text>
</comment>
<dbReference type="EMBL" id="PIYS01000018">
    <property type="protein sequence ID" value="PKF70854.1"/>
    <property type="molecule type" value="Genomic_DNA"/>
</dbReference>
<dbReference type="Proteomes" id="UP000242861">
    <property type="component" value="Unassembled WGS sequence"/>
</dbReference>
<proteinExistence type="predicted"/>
<reference evidence="3" key="1">
    <citation type="submission" date="2017-12" db="EMBL/GenBank/DDBJ databases">
        <authorList>
            <person name="Yu X.-Y."/>
        </authorList>
    </citation>
    <scope>NUCLEOTIDE SEQUENCE [LARGE SCALE GENOMIC DNA]</scope>
    <source>
        <strain evidence="3">ZYSR67-Z</strain>
    </source>
</reference>
<dbReference type="AlphaFoldDB" id="A0A2I0CP08"/>
<organism evidence="2 3">
    <name type="scientific">Pseudomonas fluvialis</name>
    <dbReference type="NCBI Taxonomy" id="1793966"/>
    <lineage>
        <taxon>Bacteria</taxon>
        <taxon>Pseudomonadati</taxon>
        <taxon>Pseudomonadota</taxon>
        <taxon>Gammaproteobacteria</taxon>
        <taxon>Pseudomonadales</taxon>
        <taxon>Pseudomonadaceae</taxon>
        <taxon>Pseudomonas</taxon>
    </lineage>
</organism>
<evidence type="ECO:0000313" key="2">
    <source>
        <dbReference type="EMBL" id="PKF70854.1"/>
    </source>
</evidence>
<dbReference type="RefSeq" id="WP_101193598.1">
    <property type="nucleotide sequence ID" value="NZ_PIYS01000018.1"/>
</dbReference>
<name>A0A2I0CP08_9PSED</name>
<feature type="region of interest" description="Disordered" evidence="1">
    <location>
        <begin position="35"/>
        <end position="61"/>
    </location>
</feature>
<protein>
    <submittedName>
        <fullName evidence="2">Uncharacterized protein</fullName>
    </submittedName>
</protein>
<gene>
    <name evidence="2" type="ORF">CW360_10020</name>
</gene>